<dbReference type="InterPro" id="IPR026870">
    <property type="entry name" value="Zinc_ribbon_dom"/>
</dbReference>
<evidence type="ECO:0000256" key="2">
    <source>
        <dbReference type="SAM" id="Phobius"/>
    </source>
</evidence>
<accession>A0A9D0ZDI4</accession>
<dbReference type="EMBL" id="DVGA01000050">
    <property type="protein sequence ID" value="HIQ78642.1"/>
    <property type="molecule type" value="Genomic_DNA"/>
</dbReference>
<evidence type="ECO:0000256" key="1">
    <source>
        <dbReference type="SAM" id="MobiDB-lite"/>
    </source>
</evidence>
<sequence>MKKCVNCGQELPDGAAYCPHCETSQVEKRLVEPPKRRRGAVAAAVCASVLIAAALGAALAAGGWREGDAPSPSAPIPAASVPAESMPAETAGQEDGLSGMGADMMYSSGGSSYRLMLVIDADSDGVQVPQAERSNTCAEGSWAANPSQLYVYNAADNSPANGEFMELVDGCSVEALPRGGAAQMEYTAPAADPSFPNAAMVSHISFTYGCGTNDILWTLSMKNGDTVQLCQSITVIDLETRVFTPEDTAMETTEELQSLMDYIDREVPLNTAVDIYLPPVTYSGELRLAMRRGVSLFGSSDDGGNATTFTGGVTVRSAYMQLTELIGIRFEGSGGTAVTAGDGVYMDSCTFTGWDTAALALDGAWIGAAGCVFERNGTALHFNTDSTEHYSSPEYWNNAFMDNGTAILIDNLPGDEVLRFPECVFSGNDVDIDNPAGHPTDVSGAKFY</sequence>
<reference evidence="4" key="1">
    <citation type="submission" date="2020-10" db="EMBL/GenBank/DDBJ databases">
        <authorList>
            <person name="Gilroy R."/>
        </authorList>
    </citation>
    <scope>NUCLEOTIDE SEQUENCE</scope>
    <source>
        <strain evidence="4">ChiBcolR7-354</strain>
    </source>
</reference>
<protein>
    <submittedName>
        <fullName evidence="4">Zinc ribbon domain-containing protein</fullName>
    </submittedName>
</protein>
<dbReference type="SUPFAM" id="SSF51126">
    <property type="entry name" value="Pectin lyase-like"/>
    <property type="match status" value="1"/>
</dbReference>
<evidence type="ECO:0000313" key="4">
    <source>
        <dbReference type="EMBL" id="HIQ78642.1"/>
    </source>
</evidence>
<reference evidence="4" key="2">
    <citation type="journal article" date="2021" name="PeerJ">
        <title>Extensive microbial diversity within the chicken gut microbiome revealed by metagenomics and culture.</title>
        <authorList>
            <person name="Gilroy R."/>
            <person name="Ravi A."/>
            <person name="Getino M."/>
            <person name="Pursley I."/>
            <person name="Horton D.L."/>
            <person name="Alikhan N.F."/>
            <person name="Baker D."/>
            <person name="Gharbi K."/>
            <person name="Hall N."/>
            <person name="Watson M."/>
            <person name="Adriaenssens E.M."/>
            <person name="Foster-Nyarko E."/>
            <person name="Jarju S."/>
            <person name="Secka A."/>
            <person name="Antonio M."/>
            <person name="Oren A."/>
            <person name="Chaudhuri R.R."/>
            <person name="La Ragione R."/>
            <person name="Hildebrand F."/>
            <person name="Pallen M.J."/>
        </authorList>
    </citation>
    <scope>NUCLEOTIDE SEQUENCE</scope>
    <source>
        <strain evidence="4">ChiBcolR7-354</strain>
    </source>
</reference>
<feature type="domain" description="Zinc-ribbon" evidence="3">
    <location>
        <begin position="3"/>
        <end position="21"/>
    </location>
</feature>
<keyword evidence="2" id="KW-1133">Transmembrane helix</keyword>
<name>A0A9D0ZDI4_9FIRM</name>
<dbReference type="Pfam" id="PF13240">
    <property type="entry name" value="Zn_Ribbon_1"/>
    <property type="match status" value="1"/>
</dbReference>
<evidence type="ECO:0000259" key="3">
    <source>
        <dbReference type="Pfam" id="PF13240"/>
    </source>
</evidence>
<gene>
    <name evidence="4" type="ORF">IAB77_05220</name>
</gene>
<feature type="region of interest" description="Disordered" evidence="1">
    <location>
        <begin position="64"/>
        <end position="99"/>
    </location>
</feature>
<evidence type="ECO:0000313" key="5">
    <source>
        <dbReference type="Proteomes" id="UP000824262"/>
    </source>
</evidence>
<feature type="transmembrane region" description="Helical" evidence="2">
    <location>
        <begin position="39"/>
        <end position="64"/>
    </location>
</feature>
<keyword evidence="2" id="KW-0812">Transmembrane</keyword>
<proteinExistence type="predicted"/>
<comment type="caution">
    <text evidence="4">The sequence shown here is derived from an EMBL/GenBank/DDBJ whole genome shotgun (WGS) entry which is preliminary data.</text>
</comment>
<organism evidence="4 5">
    <name type="scientific">Candidatus Scatomorpha intestinavium</name>
    <dbReference type="NCBI Taxonomy" id="2840922"/>
    <lineage>
        <taxon>Bacteria</taxon>
        <taxon>Bacillati</taxon>
        <taxon>Bacillota</taxon>
        <taxon>Clostridia</taxon>
        <taxon>Eubacteriales</taxon>
        <taxon>Candidatus Scatomorpha</taxon>
    </lineage>
</organism>
<dbReference type="Proteomes" id="UP000824262">
    <property type="component" value="Unassembled WGS sequence"/>
</dbReference>
<keyword evidence="2" id="KW-0472">Membrane</keyword>
<dbReference type="InterPro" id="IPR011050">
    <property type="entry name" value="Pectin_lyase_fold/virulence"/>
</dbReference>
<feature type="compositionally biased region" description="Low complexity" evidence="1">
    <location>
        <begin position="76"/>
        <end position="85"/>
    </location>
</feature>
<dbReference type="AlphaFoldDB" id="A0A9D0ZDI4"/>